<dbReference type="CDD" id="cd00448">
    <property type="entry name" value="YjgF_YER057c_UK114_family"/>
    <property type="match status" value="1"/>
</dbReference>
<gene>
    <name evidence="2" type="ORF">HDE68_004366</name>
</gene>
<evidence type="ECO:0000313" key="3">
    <source>
        <dbReference type="Proteomes" id="UP000537204"/>
    </source>
</evidence>
<organism evidence="2 3">
    <name type="scientific">Pedobacter cryoconitis</name>
    <dbReference type="NCBI Taxonomy" id="188932"/>
    <lineage>
        <taxon>Bacteria</taxon>
        <taxon>Pseudomonadati</taxon>
        <taxon>Bacteroidota</taxon>
        <taxon>Sphingobacteriia</taxon>
        <taxon>Sphingobacteriales</taxon>
        <taxon>Sphingobacteriaceae</taxon>
        <taxon>Pedobacter</taxon>
    </lineage>
</organism>
<dbReference type="Pfam" id="PF07366">
    <property type="entry name" value="SnoaL"/>
    <property type="match status" value="1"/>
</dbReference>
<dbReference type="InterPro" id="IPR006175">
    <property type="entry name" value="YjgF/YER057c/UK114"/>
</dbReference>
<evidence type="ECO:0000313" key="2">
    <source>
        <dbReference type="EMBL" id="MBB5638437.1"/>
    </source>
</evidence>
<dbReference type="InterPro" id="IPR009959">
    <property type="entry name" value="Cyclase_SnoaL-like"/>
</dbReference>
<dbReference type="NCBIfam" id="TIGR00004">
    <property type="entry name" value="Rid family detoxifying hydrolase"/>
    <property type="match status" value="1"/>
</dbReference>
<proteinExistence type="inferred from homology"/>
<dbReference type="EMBL" id="JACHCE010000008">
    <property type="protein sequence ID" value="MBB5638437.1"/>
    <property type="molecule type" value="Genomic_DNA"/>
</dbReference>
<dbReference type="PANTHER" id="PTHR11803:SF39">
    <property type="entry name" value="2-IMINOBUTANOATE_2-IMINOPROPANOATE DEAMINASE"/>
    <property type="match status" value="1"/>
</dbReference>
<dbReference type="InterPro" id="IPR006056">
    <property type="entry name" value="RidA"/>
</dbReference>
<dbReference type="Gene3D" id="3.10.450.50">
    <property type="match status" value="1"/>
</dbReference>
<dbReference type="GO" id="GO:0005829">
    <property type="term" value="C:cytosol"/>
    <property type="evidence" value="ECO:0007669"/>
    <property type="project" value="TreeGrafter"/>
</dbReference>
<dbReference type="GO" id="GO:0030638">
    <property type="term" value="P:polyketide metabolic process"/>
    <property type="evidence" value="ECO:0007669"/>
    <property type="project" value="InterPro"/>
</dbReference>
<dbReference type="PANTHER" id="PTHR11803">
    <property type="entry name" value="2-IMINOBUTANOATE/2-IMINOPROPANOATE DEAMINASE RIDA"/>
    <property type="match status" value="1"/>
</dbReference>
<comment type="similarity">
    <text evidence="1">Belongs to the RutC family.</text>
</comment>
<comment type="caution">
    <text evidence="2">The sequence shown here is derived from an EMBL/GenBank/DDBJ whole genome shotgun (WGS) entry which is preliminary data.</text>
</comment>
<accession>A0A7W9E0H7</accession>
<dbReference type="SUPFAM" id="SSF54427">
    <property type="entry name" value="NTF2-like"/>
    <property type="match status" value="1"/>
</dbReference>
<dbReference type="InterPro" id="IPR032710">
    <property type="entry name" value="NTF2-like_dom_sf"/>
</dbReference>
<protein>
    <submittedName>
        <fullName evidence="2">Reactive intermediate/imine deaminase</fullName>
    </submittedName>
</protein>
<dbReference type="AlphaFoldDB" id="A0A7W9E0H7"/>
<dbReference type="Proteomes" id="UP000537204">
    <property type="component" value="Unassembled WGS sequence"/>
</dbReference>
<dbReference type="Gene3D" id="3.30.1330.40">
    <property type="entry name" value="RutC-like"/>
    <property type="match status" value="1"/>
</dbReference>
<dbReference type="SUPFAM" id="SSF55298">
    <property type="entry name" value="YjgF-like"/>
    <property type="match status" value="1"/>
</dbReference>
<dbReference type="RefSeq" id="WP_183884254.1">
    <property type="nucleotide sequence ID" value="NZ_JACHCE010000008.1"/>
</dbReference>
<reference evidence="2 3" key="1">
    <citation type="submission" date="2020-08" db="EMBL/GenBank/DDBJ databases">
        <title>Genomic Encyclopedia of Type Strains, Phase IV (KMG-V): Genome sequencing to study the core and pangenomes of soil and plant-associated prokaryotes.</title>
        <authorList>
            <person name="Whitman W."/>
        </authorList>
    </citation>
    <scope>NUCLEOTIDE SEQUENCE [LARGE SCALE GENOMIC DNA]</scope>
    <source>
        <strain evidence="2 3">S3M1</strain>
    </source>
</reference>
<dbReference type="Pfam" id="PF01042">
    <property type="entry name" value="Ribonuc_L-PSP"/>
    <property type="match status" value="1"/>
</dbReference>
<dbReference type="GO" id="GO:0019239">
    <property type="term" value="F:deaminase activity"/>
    <property type="evidence" value="ECO:0007669"/>
    <property type="project" value="TreeGrafter"/>
</dbReference>
<evidence type="ECO:0000256" key="1">
    <source>
        <dbReference type="ARBA" id="ARBA00010552"/>
    </source>
</evidence>
<name>A0A7W9E0H7_9SPHI</name>
<dbReference type="InterPro" id="IPR035959">
    <property type="entry name" value="RutC-like_sf"/>
</dbReference>
<dbReference type="FunFam" id="3.30.1330.40:FF:000001">
    <property type="entry name" value="L-PSP family endoribonuclease"/>
    <property type="match status" value="1"/>
</dbReference>
<sequence length="279" mass="31628">MKNILFTLLLIYPIGIMAQSKENPVKKLPYSKVKPAGDFVFISGQVGVDSSTGKLVIDSFESELHQVMKNIKGLLDAQQLDFSDLVNVTIYLKNMDNYPLTNEVYSSYFKDDFPARVCIAVLDLPAKANVEIAATAFRRKNSLMENKKLVSQFLEEVRSGKKPDHAGLFMADTMLAHQMNAEQEAAIKRTPQNYTEHIREFLALYGNFKFEVTEMIAEDDKVYVRWKQTGKHLGTIDGHPATGKQLVEISSAVYRIVNGKIAEYWIQTDRLGLEKQLLR</sequence>